<sequence length="520" mass="59272">MLPNFDDVQDVGDDEIEFNMKWKEKVGDEDLSSRGLVYGNDESRLTHASPVQDVSTNPRWQSKSMVSESKTIPNVPELIQISSFMSSHKCLELSKRFSDNIPKTVDEMLKRVVIIYVRKKRSVTQNCPRVNSNKKKYRWGNGGSGINDTNGCLITRYQKLTTRSSHSWAFHSSAPLMYIRATTRCRWQEKRRKLPSTRTKDITKANKHDYRWTEKAKNAFQELKKMILDLPVLTTLILKETIRIHCGIEGSGQCSTSGGKERKAMSSTLSHPITVITDQPIKQILNKADTSDTHKSMQHASESKVGGCKGHSTRILLANDASGRKRRNMQVRFMPKPLSNPQASQNVDDFNHGTLSILLVGMDVLGPLPEAPRKVKFVIMAVDYFTKWIEAKPLARTTGKEVKKFINTTVEHPQANGLVERANRSLMERIKTRLGRERKGWVDKLPNVVWAHRTLLKTSNGETPYNLMFRSEVVIPAEIGTPTHRTMMIKEGEGNEEEIRLNLDLLMERREATTIREARY</sequence>
<accession>A0A699I4C6</accession>
<evidence type="ECO:0000313" key="1">
    <source>
        <dbReference type="EMBL" id="GEZ12542.1"/>
    </source>
</evidence>
<dbReference type="GO" id="GO:0003676">
    <property type="term" value="F:nucleic acid binding"/>
    <property type="evidence" value="ECO:0007669"/>
    <property type="project" value="InterPro"/>
</dbReference>
<protein>
    <submittedName>
        <fullName evidence="1">Reverse transcriptase domain-containing protein</fullName>
    </submittedName>
</protein>
<dbReference type="PANTHER" id="PTHR48475:SF2">
    <property type="entry name" value="RIBONUCLEASE H"/>
    <property type="match status" value="1"/>
</dbReference>
<comment type="caution">
    <text evidence="1">The sequence shown here is derived from an EMBL/GenBank/DDBJ whole genome shotgun (WGS) entry which is preliminary data.</text>
</comment>
<gene>
    <name evidence="1" type="ORF">Tci_484515</name>
</gene>
<name>A0A699I4C6_TANCI</name>
<keyword evidence="1" id="KW-0695">RNA-directed DNA polymerase</keyword>
<proteinExistence type="predicted"/>
<dbReference type="InterPro" id="IPR012337">
    <property type="entry name" value="RNaseH-like_sf"/>
</dbReference>
<organism evidence="1">
    <name type="scientific">Tanacetum cinerariifolium</name>
    <name type="common">Dalmatian daisy</name>
    <name type="synonym">Chrysanthemum cinerariifolium</name>
    <dbReference type="NCBI Taxonomy" id="118510"/>
    <lineage>
        <taxon>Eukaryota</taxon>
        <taxon>Viridiplantae</taxon>
        <taxon>Streptophyta</taxon>
        <taxon>Embryophyta</taxon>
        <taxon>Tracheophyta</taxon>
        <taxon>Spermatophyta</taxon>
        <taxon>Magnoliopsida</taxon>
        <taxon>eudicotyledons</taxon>
        <taxon>Gunneridae</taxon>
        <taxon>Pentapetalae</taxon>
        <taxon>asterids</taxon>
        <taxon>campanulids</taxon>
        <taxon>Asterales</taxon>
        <taxon>Asteraceae</taxon>
        <taxon>Asteroideae</taxon>
        <taxon>Anthemideae</taxon>
        <taxon>Anthemidinae</taxon>
        <taxon>Tanacetum</taxon>
    </lineage>
</organism>
<reference evidence="1" key="1">
    <citation type="journal article" date="2019" name="Sci. Rep.">
        <title>Draft genome of Tanacetum cinerariifolium, the natural source of mosquito coil.</title>
        <authorList>
            <person name="Yamashiro T."/>
            <person name="Shiraishi A."/>
            <person name="Satake H."/>
            <person name="Nakayama K."/>
        </authorList>
    </citation>
    <scope>NUCLEOTIDE SEQUENCE</scope>
</reference>
<dbReference type="GO" id="GO:0003964">
    <property type="term" value="F:RNA-directed DNA polymerase activity"/>
    <property type="evidence" value="ECO:0007669"/>
    <property type="project" value="UniProtKB-KW"/>
</dbReference>
<dbReference type="InterPro" id="IPR036397">
    <property type="entry name" value="RNaseH_sf"/>
</dbReference>
<dbReference type="Gene3D" id="3.30.420.10">
    <property type="entry name" value="Ribonuclease H-like superfamily/Ribonuclease H"/>
    <property type="match status" value="2"/>
</dbReference>
<dbReference type="PANTHER" id="PTHR48475">
    <property type="entry name" value="RIBONUCLEASE H"/>
    <property type="match status" value="1"/>
</dbReference>
<dbReference type="AlphaFoldDB" id="A0A699I4C6"/>
<keyword evidence="1" id="KW-0808">Transferase</keyword>
<dbReference type="EMBL" id="BKCJ010243451">
    <property type="protein sequence ID" value="GEZ12542.1"/>
    <property type="molecule type" value="Genomic_DNA"/>
</dbReference>
<dbReference type="SUPFAM" id="SSF53098">
    <property type="entry name" value="Ribonuclease H-like"/>
    <property type="match status" value="1"/>
</dbReference>
<keyword evidence="1" id="KW-0548">Nucleotidyltransferase</keyword>